<feature type="non-terminal residue" evidence="2">
    <location>
        <position position="1"/>
    </location>
</feature>
<dbReference type="EnsemblMetazoa" id="ISCW008117-RA">
    <property type="protein sequence ID" value="ISCW008117-PA"/>
    <property type="gene ID" value="ISCW008117"/>
</dbReference>
<evidence type="ECO:0000313" key="4">
    <source>
        <dbReference type="Proteomes" id="UP000001555"/>
    </source>
</evidence>
<proteinExistence type="predicted"/>
<dbReference type="EMBL" id="DS784596">
    <property type="protein sequence ID" value="EEC09823.1"/>
    <property type="molecule type" value="Genomic_DNA"/>
</dbReference>
<dbReference type="PaxDb" id="6945-B7PTA1"/>
<dbReference type="Proteomes" id="UP000001555">
    <property type="component" value="Unassembled WGS sequence"/>
</dbReference>
<protein>
    <submittedName>
        <fullName evidence="2 3">Uncharacterized protein</fullName>
    </submittedName>
</protein>
<dbReference type="VEuPathDB" id="VectorBase:ISCW008117"/>
<organism>
    <name type="scientific">Ixodes scapularis</name>
    <name type="common">Black-legged tick</name>
    <name type="synonym">Deer tick</name>
    <dbReference type="NCBI Taxonomy" id="6945"/>
    <lineage>
        <taxon>Eukaryota</taxon>
        <taxon>Metazoa</taxon>
        <taxon>Ecdysozoa</taxon>
        <taxon>Arthropoda</taxon>
        <taxon>Chelicerata</taxon>
        <taxon>Arachnida</taxon>
        <taxon>Acari</taxon>
        <taxon>Parasitiformes</taxon>
        <taxon>Ixodida</taxon>
        <taxon>Ixodoidea</taxon>
        <taxon>Ixodidae</taxon>
        <taxon>Ixodinae</taxon>
        <taxon>Ixodes</taxon>
    </lineage>
</organism>
<reference evidence="2 4" key="1">
    <citation type="submission" date="2008-03" db="EMBL/GenBank/DDBJ databases">
        <title>Annotation of Ixodes scapularis.</title>
        <authorList>
            <consortium name="Ixodes scapularis Genome Project Consortium"/>
            <person name="Caler E."/>
            <person name="Hannick L.I."/>
            <person name="Bidwell S."/>
            <person name="Joardar V."/>
            <person name="Thiagarajan M."/>
            <person name="Amedeo P."/>
            <person name="Galinsky K.J."/>
            <person name="Schobel S."/>
            <person name="Inman J."/>
            <person name="Hostetler J."/>
            <person name="Miller J."/>
            <person name="Hammond M."/>
            <person name="Megy K."/>
            <person name="Lawson D."/>
            <person name="Kodira C."/>
            <person name="Sutton G."/>
            <person name="Meyer J."/>
            <person name="Hill C.A."/>
            <person name="Birren B."/>
            <person name="Nene V."/>
            <person name="Collins F."/>
            <person name="Alarcon-Chaidez F."/>
            <person name="Wikel S."/>
            <person name="Strausberg R."/>
        </authorList>
    </citation>
    <scope>NUCLEOTIDE SEQUENCE [LARGE SCALE GENOMIC DNA]</scope>
    <source>
        <strain evidence="4">Wikel</strain>
        <strain evidence="2">Wikel colony</strain>
    </source>
</reference>
<gene>
    <name evidence="2" type="ORF">IscW_ISCW008117</name>
</gene>
<evidence type="ECO:0000313" key="2">
    <source>
        <dbReference type="EMBL" id="EEC09823.1"/>
    </source>
</evidence>
<name>B7PTA1_IXOSC</name>
<dbReference type="VEuPathDB" id="VectorBase:ISCI008117"/>
<feature type="compositionally biased region" description="Basic and acidic residues" evidence="1">
    <location>
        <begin position="95"/>
        <end position="121"/>
    </location>
</feature>
<accession>B7PTA1</accession>
<sequence length="121" mass="13819">NVCTFILLNPAFTQSFPIIPKTLHFDPKRISHKIFDVPEAHRDASSSMHRSFCSSQLLRKIGFLLRTTDTAISYFFFSLSRYSYLSAHPSVASSRDIKGNGPHKTDLDRPSNDKNIYKRTP</sequence>
<reference evidence="3" key="2">
    <citation type="submission" date="2020-05" db="UniProtKB">
        <authorList>
            <consortium name="EnsemblMetazoa"/>
        </authorList>
    </citation>
    <scope>IDENTIFICATION</scope>
    <source>
        <strain evidence="3">wikel</strain>
    </source>
</reference>
<dbReference type="EMBL" id="ABJB010373820">
    <property type="status" value="NOT_ANNOTATED_CDS"/>
    <property type="molecule type" value="Genomic_DNA"/>
</dbReference>
<dbReference type="InParanoid" id="B7PTA1"/>
<dbReference type="AlphaFoldDB" id="B7PTA1"/>
<evidence type="ECO:0000256" key="1">
    <source>
        <dbReference type="SAM" id="MobiDB-lite"/>
    </source>
</evidence>
<dbReference type="HOGENOM" id="CLU_2043898_0_0_1"/>
<evidence type="ECO:0000313" key="3">
    <source>
        <dbReference type="EnsemblMetazoa" id="ISCW008117-PA"/>
    </source>
</evidence>
<keyword evidence="4" id="KW-1185">Reference proteome</keyword>
<feature type="region of interest" description="Disordered" evidence="1">
    <location>
        <begin position="92"/>
        <end position="121"/>
    </location>
</feature>